<feature type="region of interest" description="Disordered" evidence="1">
    <location>
        <begin position="73"/>
        <end position="275"/>
    </location>
</feature>
<dbReference type="Proteomes" id="UP000310687">
    <property type="component" value="Unassembled WGS sequence"/>
</dbReference>
<dbReference type="GO" id="GO:0008270">
    <property type="term" value="F:zinc ion binding"/>
    <property type="evidence" value="ECO:0007669"/>
    <property type="project" value="InterPro"/>
</dbReference>
<evidence type="ECO:0000313" key="4">
    <source>
        <dbReference type="EMBL" id="THZ40316.1"/>
    </source>
</evidence>
<dbReference type="Pfam" id="PF13917">
    <property type="entry name" value="zf-CCHC_3"/>
    <property type="match status" value="1"/>
</dbReference>
<protein>
    <recommendedName>
        <fullName evidence="8">CCHC-type domain-containing protein</fullName>
    </recommendedName>
</protein>
<dbReference type="GO" id="GO:0003676">
    <property type="term" value="F:nucleic acid binding"/>
    <property type="evidence" value="ECO:0007669"/>
    <property type="project" value="InterPro"/>
</dbReference>
<evidence type="ECO:0000313" key="2">
    <source>
        <dbReference type="EMBL" id="THW51478.1"/>
    </source>
</evidence>
<dbReference type="Proteomes" id="UP000310121">
    <property type="component" value="Unassembled WGS sequence"/>
</dbReference>
<feature type="compositionally biased region" description="Basic and acidic residues" evidence="1">
    <location>
        <begin position="234"/>
        <end position="257"/>
    </location>
</feature>
<dbReference type="Proteomes" id="UP000310374">
    <property type="component" value="Unassembled WGS sequence"/>
</dbReference>
<evidence type="ECO:0000313" key="6">
    <source>
        <dbReference type="Proteomes" id="UP000310374"/>
    </source>
</evidence>
<evidence type="ECO:0000313" key="5">
    <source>
        <dbReference type="Proteomes" id="UP000310121"/>
    </source>
</evidence>
<dbReference type="SUPFAM" id="SSF57756">
    <property type="entry name" value="Retrovirus zinc finger-like domains"/>
    <property type="match status" value="1"/>
</dbReference>
<gene>
    <name evidence="4" type="ORF">D6C90_05873</name>
    <name evidence="3" type="ORF">D6D12_10403</name>
    <name evidence="2" type="ORF">D6D22_00885</name>
</gene>
<evidence type="ECO:0000313" key="3">
    <source>
        <dbReference type="EMBL" id="THX20384.1"/>
    </source>
</evidence>
<organism evidence="4 5">
    <name type="scientific">Aureobasidium pullulans</name>
    <name type="common">Black yeast</name>
    <name type="synonym">Pullularia pullulans</name>
    <dbReference type="NCBI Taxonomy" id="5580"/>
    <lineage>
        <taxon>Eukaryota</taxon>
        <taxon>Fungi</taxon>
        <taxon>Dikarya</taxon>
        <taxon>Ascomycota</taxon>
        <taxon>Pezizomycotina</taxon>
        <taxon>Dothideomycetes</taxon>
        <taxon>Dothideomycetidae</taxon>
        <taxon>Dothideales</taxon>
        <taxon>Saccotheciaceae</taxon>
        <taxon>Aureobasidium</taxon>
    </lineage>
</organism>
<comment type="caution">
    <text evidence="4">The sequence shown here is derived from an EMBL/GenBank/DDBJ whole genome shotgun (WGS) entry which is preliminary data.</text>
</comment>
<evidence type="ECO:0000313" key="7">
    <source>
        <dbReference type="Proteomes" id="UP000310687"/>
    </source>
</evidence>
<dbReference type="EMBL" id="QZAT01000286">
    <property type="protein sequence ID" value="THX20384.1"/>
    <property type="molecule type" value="Genomic_DNA"/>
</dbReference>
<feature type="compositionally biased region" description="Basic and acidic residues" evidence="1">
    <location>
        <begin position="199"/>
        <end position="225"/>
    </location>
</feature>
<dbReference type="EMBL" id="QZBN01000570">
    <property type="protein sequence ID" value="THZ40316.1"/>
    <property type="molecule type" value="Genomic_DNA"/>
</dbReference>
<accession>A0A4S9DLV6</accession>
<evidence type="ECO:0000256" key="1">
    <source>
        <dbReference type="SAM" id="MobiDB-lite"/>
    </source>
</evidence>
<proteinExistence type="predicted"/>
<feature type="compositionally biased region" description="Low complexity" evidence="1">
    <location>
        <begin position="111"/>
        <end position="128"/>
    </location>
</feature>
<dbReference type="AlphaFoldDB" id="A0A4S9DLV6"/>
<reference evidence="5 6" key="1">
    <citation type="submission" date="2018-10" db="EMBL/GenBank/DDBJ databases">
        <title>Fifty Aureobasidium pullulans genomes reveal a recombining polyextremotolerant generalist.</title>
        <authorList>
            <person name="Gostincar C."/>
            <person name="Turk M."/>
            <person name="Zajc J."/>
            <person name="Gunde-Cimerman N."/>
        </authorList>
    </citation>
    <scope>NUCLEOTIDE SEQUENCE [LARGE SCALE GENOMIC DNA]</scope>
    <source>
        <strain evidence="3 6">EXF-10081</strain>
        <strain evidence="2 7">EXF-11013</strain>
        <strain evidence="4 5">EXF-3844</strain>
    </source>
</reference>
<name>A0A4S9DLV6_AURPU</name>
<feature type="region of interest" description="Disordered" evidence="1">
    <location>
        <begin position="44"/>
        <end position="63"/>
    </location>
</feature>
<sequence>MNRYGRAGFVGGASSSNRASANTVCQKCLKKGHYSYDCKAQAQERPYISRPSRSQQLLNPKLKPKLANIAPTEAENLSAIQKPSKEASARPRKRSLNDMDGQRSSRKRSRSVSSFSSDSVSTISTRSPSPDRFRPNNRPVARQERDVSARGGAGDKRRRPSSSASSPDHMQESQNRNTRMRRSSRSPSERGRRRGRSANSERRMRSASVKDTRGLTPARRPDADGRPTVGQQHTDLERADHSRDQEMRDVPSGETRTRSLSPFSKRVALTQSMNR</sequence>
<dbReference type="InterPro" id="IPR036875">
    <property type="entry name" value="Znf_CCHC_sf"/>
</dbReference>
<feature type="compositionally biased region" description="Basic and acidic residues" evidence="1">
    <location>
        <begin position="83"/>
        <end position="103"/>
    </location>
</feature>
<evidence type="ECO:0008006" key="8">
    <source>
        <dbReference type="Google" id="ProtNLM"/>
    </source>
</evidence>
<dbReference type="EMBL" id="QZAL01000006">
    <property type="protein sequence ID" value="THW51478.1"/>
    <property type="molecule type" value="Genomic_DNA"/>
</dbReference>